<evidence type="ECO:0000313" key="2">
    <source>
        <dbReference type="Proteomes" id="UP000887013"/>
    </source>
</evidence>
<protein>
    <submittedName>
        <fullName evidence="1">Uncharacterized protein</fullName>
    </submittedName>
</protein>
<proteinExistence type="predicted"/>
<comment type="caution">
    <text evidence="1">The sequence shown here is derived from an EMBL/GenBank/DDBJ whole genome shotgun (WGS) entry which is preliminary data.</text>
</comment>
<reference evidence="1" key="1">
    <citation type="submission" date="2020-08" db="EMBL/GenBank/DDBJ databases">
        <title>Multicomponent nature underlies the extraordinary mechanical properties of spider dragline silk.</title>
        <authorList>
            <person name="Kono N."/>
            <person name="Nakamura H."/>
            <person name="Mori M."/>
            <person name="Yoshida Y."/>
            <person name="Ohtoshi R."/>
            <person name="Malay A.D."/>
            <person name="Moran D.A.P."/>
            <person name="Tomita M."/>
            <person name="Numata K."/>
            <person name="Arakawa K."/>
        </authorList>
    </citation>
    <scope>NUCLEOTIDE SEQUENCE</scope>
</reference>
<dbReference type="Proteomes" id="UP000887013">
    <property type="component" value="Unassembled WGS sequence"/>
</dbReference>
<sequence>MYRSYFNRQMDMRTHYGHCRIPMADANHERQDIFFTQSHISQTDIIIERICIFWLRHNNKTSCFLSRPRHCMITDEFYGWLIRRRQIHYHVSHVTTLLPQLAPNVPRHCITTVIGRPQTRCFSDKRCKTEADMAMVSQY</sequence>
<organism evidence="1 2">
    <name type="scientific">Nephila pilipes</name>
    <name type="common">Giant wood spider</name>
    <name type="synonym">Nephila maculata</name>
    <dbReference type="NCBI Taxonomy" id="299642"/>
    <lineage>
        <taxon>Eukaryota</taxon>
        <taxon>Metazoa</taxon>
        <taxon>Ecdysozoa</taxon>
        <taxon>Arthropoda</taxon>
        <taxon>Chelicerata</taxon>
        <taxon>Arachnida</taxon>
        <taxon>Araneae</taxon>
        <taxon>Araneomorphae</taxon>
        <taxon>Entelegynae</taxon>
        <taxon>Araneoidea</taxon>
        <taxon>Nephilidae</taxon>
        <taxon>Nephila</taxon>
    </lineage>
</organism>
<evidence type="ECO:0000313" key="1">
    <source>
        <dbReference type="EMBL" id="GFT65453.1"/>
    </source>
</evidence>
<dbReference type="AlphaFoldDB" id="A0A8X6U0E5"/>
<name>A0A8X6U0E5_NEPPI</name>
<accession>A0A8X6U0E5</accession>
<gene>
    <name evidence="1" type="ORF">NPIL_52371</name>
</gene>
<keyword evidence="2" id="KW-1185">Reference proteome</keyword>
<dbReference type="EMBL" id="BMAW01115257">
    <property type="protein sequence ID" value="GFT65453.1"/>
    <property type="molecule type" value="Genomic_DNA"/>
</dbReference>